<feature type="transmembrane region" description="Helical" evidence="1">
    <location>
        <begin position="102"/>
        <end position="121"/>
    </location>
</feature>
<keyword evidence="1" id="KW-0472">Membrane</keyword>
<keyword evidence="4" id="KW-1185">Reference proteome</keyword>
<reference evidence="3 4" key="1">
    <citation type="submission" date="2021-03" db="EMBL/GenBank/DDBJ databases">
        <authorList>
            <person name="Lee D.-H."/>
        </authorList>
    </citation>
    <scope>NUCLEOTIDE SEQUENCE [LARGE SCALE GENOMIC DNA]</scope>
    <source>
        <strain evidence="3 4">MMS20-R2-23</strain>
    </source>
</reference>
<keyword evidence="1" id="KW-0812">Transmembrane</keyword>
<evidence type="ECO:0000313" key="3">
    <source>
        <dbReference type="EMBL" id="MBO4163300.1"/>
    </source>
</evidence>
<dbReference type="EMBL" id="JAGFWR010000013">
    <property type="protein sequence ID" value="MBO4163300.1"/>
    <property type="molecule type" value="Genomic_DNA"/>
</dbReference>
<keyword evidence="1" id="KW-1133">Transmembrane helix</keyword>
<accession>A0ABS3VCF6</accession>
<dbReference type="NCBIfam" id="NF042915">
    <property type="entry name" value="MAB_1171c_fam"/>
    <property type="match status" value="1"/>
</dbReference>
<dbReference type="InterPro" id="IPR046675">
    <property type="entry name" value="DUF6545"/>
</dbReference>
<organism evidence="3 4">
    <name type="scientific">Micromonospora antibiotica</name>
    <dbReference type="NCBI Taxonomy" id="2807623"/>
    <lineage>
        <taxon>Bacteria</taxon>
        <taxon>Bacillati</taxon>
        <taxon>Actinomycetota</taxon>
        <taxon>Actinomycetes</taxon>
        <taxon>Micromonosporales</taxon>
        <taxon>Micromonosporaceae</taxon>
        <taxon>Micromonospora</taxon>
    </lineage>
</organism>
<dbReference type="Pfam" id="PF20182">
    <property type="entry name" value="DUF6545"/>
    <property type="match status" value="1"/>
</dbReference>
<feature type="transmembrane region" description="Helical" evidence="1">
    <location>
        <begin position="182"/>
        <end position="205"/>
    </location>
</feature>
<feature type="transmembrane region" description="Helical" evidence="1">
    <location>
        <begin position="6"/>
        <end position="24"/>
    </location>
</feature>
<dbReference type="InterPro" id="IPR050039">
    <property type="entry name" value="MAB_1171c-like"/>
</dbReference>
<evidence type="ECO:0000259" key="2">
    <source>
        <dbReference type="Pfam" id="PF20182"/>
    </source>
</evidence>
<protein>
    <recommendedName>
        <fullName evidence="2">DUF6545 domain-containing protein</fullName>
    </recommendedName>
</protein>
<feature type="domain" description="DUF6545" evidence="2">
    <location>
        <begin position="251"/>
        <end position="390"/>
    </location>
</feature>
<name>A0ABS3VCF6_9ACTN</name>
<dbReference type="Proteomes" id="UP000671399">
    <property type="component" value="Unassembled WGS sequence"/>
</dbReference>
<sequence length="420" mass="44516">MIFTILVASVALCAAGYTAFTLLGGREHGPARAWMGGSLFCLALALATVAPGINDAVDGLVGVPHVSRLIAHVLTVWAAIAVSCMLVYWTRSPESTRRAVRRRLLLAGSATVALAALFLIARTPAAPGDWFATYHRRPPVMIYMTLFGGILTYALIDLARLSLRYATRVTTRPVTRVGLRMFAAGGLISLGYSVTIVAVAIAGQFGIDVGTAWTYVTMTSQLTGIGLIAAGSAVPGTTAAASAALRRAHDAHQCERMELLWRAIVQAHPAIPRRQPHPTHWWGRGLAWTTSWLGDGRSLSRRVLEIRDGYLQLTPWFDGAVRDRALQLGQRAGMTGSDLMATVEATVVVVALDAKAAGDDPVDTGRVEAGGTDLTSEVVWLGRVSQALARSPVVVSVRAEQAHARAAPANGSPAPSTTSE</sequence>
<comment type="caution">
    <text evidence="3">The sequence shown here is derived from an EMBL/GenBank/DDBJ whole genome shotgun (WGS) entry which is preliminary data.</text>
</comment>
<evidence type="ECO:0000313" key="4">
    <source>
        <dbReference type="Proteomes" id="UP000671399"/>
    </source>
</evidence>
<feature type="transmembrane region" description="Helical" evidence="1">
    <location>
        <begin position="31"/>
        <end position="49"/>
    </location>
</feature>
<feature type="transmembrane region" description="Helical" evidence="1">
    <location>
        <begin position="141"/>
        <end position="161"/>
    </location>
</feature>
<proteinExistence type="predicted"/>
<dbReference type="RefSeq" id="WP_208568874.1">
    <property type="nucleotide sequence ID" value="NZ_JAGFWR010000013.1"/>
</dbReference>
<feature type="transmembrane region" description="Helical" evidence="1">
    <location>
        <begin position="225"/>
        <end position="245"/>
    </location>
</feature>
<evidence type="ECO:0000256" key="1">
    <source>
        <dbReference type="SAM" id="Phobius"/>
    </source>
</evidence>
<gene>
    <name evidence="3" type="ORF">JQN83_21145</name>
</gene>
<feature type="transmembrane region" description="Helical" evidence="1">
    <location>
        <begin position="69"/>
        <end position="90"/>
    </location>
</feature>